<keyword evidence="1" id="KW-0378">Hydrolase</keyword>
<dbReference type="RefSeq" id="WP_024011816.1">
    <property type="nucleotide sequence ID" value="NZ_CM002330.1"/>
</dbReference>
<comment type="caution">
    <text evidence="1">The sequence shown here is derived from an EMBL/GenBank/DDBJ whole genome shotgun (WGS) entry which is preliminary data.</text>
</comment>
<dbReference type="Gene3D" id="1.10.30.50">
    <property type="match status" value="1"/>
</dbReference>
<dbReference type="CDD" id="cd00085">
    <property type="entry name" value="HNHc"/>
    <property type="match status" value="1"/>
</dbReference>
<name>V8R9M7_9PSED</name>
<accession>V8R9M7</accession>
<reference evidence="1" key="1">
    <citation type="journal article" date="2014" name="Genome Announc.">
        <title>Draft Genome Sequence of Pseudomonas moraviensis R28-S.</title>
        <authorList>
            <person name="Hunter S.S."/>
            <person name="Yano H."/>
            <person name="Loftie-Eaton W."/>
            <person name="Hughes J."/>
            <person name="De Gelder L."/>
            <person name="Stragier P."/>
            <person name="De Vos P."/>
            <person name="Settles M.L."/>
            <person name="Top E.M."/>
        </authorList>
    </citation>
    <scope>NUCLEOTIDE SEQUENCE [LARGE SCALE GENOMIC DNA]</scope>
    <source>
        <strain evidence="1">R28-S</strain>
    </source>
</reference>
<dbReference type="AlphaFoldDB" id="V8R9M7"/>
<keyword evidence="1" id="KW-0540">Nuclease</keyword>
<dbReference type="EMBL" id="AYMZ01000003">
    <property type="protein sequence ID" value="ETF08373.1"/>
    <property type="molecule type" value="Genomic_DNA"/>
</dbReference>
<dbReference type="InterPro" id="IPR058601">
    <property type="entry name" value="Phage_phiTE_015-like"/>
</dbReference>
<dbReference type="InterPro" id="IPR003615">
    <property type="entry name" value="HNH_nuc"/>
</dbReference>
<dbReference type="Pfam" id="PF26207">
    <property type="entry name" value="Phage_phiTE_015"/>
    <property type="match status" value="1"/>
</dbReference>
<sequence length="236" mass="26630">MRLKKAEREQVRLKYGGNCAYCGVLLGDRWHADHLEPVIRVADERVAEQIDNHNLGNMMPACAPCNISKGRQTLEGWRDWIAGHINSLNSYHPIYRLAKSYGLIAETGAPVVFYFERCSHDLQMHGRLHPLLLASIGTDHKGGDQMSEQLREQFETAYKAACLKRSVPRFDAAVFAKDHCDDYLNSLVQSAWWAWQESRVSLVIELPKPWQTNVGAMLTPNGVRFAIESAGVKVTP</sequence>
<organism evidence="1">
    <name type="scientific">Pseudomonas moraviensis R28-S</name>
    <dbReference type="NCBI Taxonomy" id="1395516"/>
    <lineage>
        <taxon>Bacteria</taxon>
        <taxon>Pseudomonadati</taxon>
        <taxon>Pseudomonadota</taxon>
        <taxon>Gammaproteobacteria</taxon>
        <taxon>Pseudomonadales</taxon>
        <taxon>Pseudomonadaceae</taxon>
        <taxon>Pseudomonas</taxon>
    </lineage>
</organism>
<dbReference type="eggNOG" id="COG1403">
    <property type="taxonomic scope" value="Bacteria"/>
</dbReference>
<dbReference type="HOGENOM" id="CLU_1174623_0_0_6"/>
<dbReference type="Proteomes" id="UP000024771">
    <property type="component" value="Chromosome"/>
</dbReference>
<protein>
    <submittedName>
        <fullName evidence="1">HNH endonuclease</fullName>
    </submittedName>
</protein>
<evidence type="ECO:0000313" key="1">
    <source>
        <dbReference type="EMBL" id="ETF08373.1"/>
    </source>
</evidence>
<gene>
    <name evidence="1" type="ORF">PMO01_05150</name>
</gene>
<keyword evidence="1" id="KW-0255">Endonuclease</keyword>
<proteinExistence type="predicted"/>
<dbReference type="PATRIC" id="fig|1395516.4.peg.1051"/>
<dbReference type="GO" id="GO:0004519">
    <property type="term" value="F:endonuclease activity"/>
    <property type="evidence" value="ECO:0007669"/>
    <property type="project" value="UniProtKB-KW"/>
</dbReference>